<organism evidence="4 5">
    <name type="scientific">Planktothrix tepida PCC 9214</name>
    <dbReference type="NCBI Taxonomy" id="671072"/>
    <lineage>
        <taxon>Bacteria</taxon>
        <taxon>Bacillati</taxon>
        <taxon>Cyanobacteriota</taxon>
        <taxon>Cyanophyceae</taxon>
        <taxon>Oscillatoriophycideae</taxon>
        <taxon>Oscillatoriales</taxon>
        <taxon>Microcoleaceae</taxon>
        <taxon>Planktothrix</taxon>
    </lineage>
</organism>
<dbReference type="InterPro" id="IPR008995">
    <property type="entry name" value="Mo/tungstate-bd_C_term_dom"/>
</dbReference>
<dbReference type="InterPro" id="IPR004606">
    <property type="entry name" value="Mop_domain"/>
</dbReference>
<evidence type="ECO:0000256" key="2">
    <source>
        <dbReference type="PROSITE-ProRule" id="PRU01213"/>
    </source>
</evidence>
<dbReference type="AlphaFoldDB" id="A0A1J1LSQ6"/>
<reference evidence="5" key="1">
    <citation type="submission" date="2015-10" db="EMBL/GenBank/DDBJ databases">
        <authorList>
            <person name="Regsiter A."/>
            <person name="william w."/>
        </authorList>
    </citation>
    <scope>NUCLEOTIDE SEQUENCE [LARGE SCALE GENOMIC DNA]</scope>
</reference>
<dbReference type="EMBL" id="CZDF01000172">
    <property type="protein sequence ID" value="CUR34585.1"/>
    <property type="molecule type" value="Genomic_DNA"/>
</dbReference>
<dbReference type="PROSITE" id="PS51866">
    <property type="entry name" value="MOP"/>
    <property type="match status" value="1"/>
</dbReference>
<dbReference type="Gene3D" id="2.40.50.100">
    <property type="match status" value="1"/>
</dbReference>
<dbReference type="InterPro" id="IPR005116">
    <property type="entry name" value="Transp-assoc_OB_typ1"/>
</dbReference>
<keyword evidence="5" id="KW-1185">Reference proteome</keyword>
<sequence length="69" mass="7174">MKISARNSLKGTVKQLTVGAVNTEVVIEISPGVEIVSIITKSSAESLGLTDGTEVYALIKSTDVIVGIE</sequence>
<name>A0A1J1LSQ6_9CYAN</name>
<evidence type="ECO:0000259" key="3">
    <source>
        <dbReference type="PROSITE" id="PS51866"/>
    </source>
</evidence>
<dbReference type="STRING" id="671072.PL9214650024"/>
<protein>
    <submittedName>
        <fullName evidence="4">Molybdenum-pterin-binding protein 3</fullName>
    </submittedName>
</protein>
<evidence type="ECO:0000313" key="4">
    <source>
        <dbReference type="EMBL" id="CUR34585.1"/>
    </source>
</evidence>
<dbReference type="Pfam" id="PF03459">
    <property type="entry name" value="TOBE"/>
    <property type="match status" value="1"/>
</dbReference>
<evidence type="ECO:0000256" key="1">
    <source>
        <dbReference type="ARBA" id="ARBA00022505"/>
    </source>
</evidence>
<dbReference type="NCBIfam" id="TIGR00638">
    <property type="entry name" value="Mop"/>
    <property type="match status" value="1"/>
</dbReference>
<evidence type="ECO:0000313" key="5">
    <source>
        <dbReference type="Proteomes" id="UP000184315"/>
    </source>
</evidence>
<proteinExistence type="predicted"/>
<dbReference type="RefSeq" id="WP_072721254.1">
    <property type="nucleotide sequence ID" value="NZ_LN889813.1"/>
</dbReference>
<dbReference type="SUPFAM" id="SSF50331">
    <property type="entry name" value="MOP-like"/>
    <property type="match status" value="1"/>
</dbReference>
<accession>A0A1J1LSQ6</accession>
<keyword evidence="1 2" id="KW-0500">Molybdenum</keyword>
<gene>
    <name evidence="4" type="primary">mopIII</name>
    <name evidence="4" type="ORF">PL9214650024</name>
</gene>
<dbReference type="Proteomes" id="UP000184315">
    <property type="component" value="Unassembled WGS sequence"/>
</dbReference>
<dbReference type="OrthoDB" id="122515at2"/>
<dbReference type="GO" id="GO:0015689">
    <property type="term" value="P:molybdate ion transport"/>
    <property type="evidence" value="ECO:0007669"/>
    <property type="project" value="InterPro"/>
</dbReference>
<feature type="domain" description="Mop" evidence="3">
    <location>
        <begin position="2"/>
        <end position="68"/>
    </location>
</feature>